<feature type="transmembrane region" description="Helical" evidence="5">
    <location>
        <begin position="319"/>
        <end position="338"/>
    </location>
</feature>
<proteinExistence type="predicted"/>
<evidence type="ECO:0000259" key="6">
    <source>
        <dbReference type="PROSITE" id="PS50850"/>
    </source>
</evidence>
<evidence type="ECO:0000256" key="2">
    <source>
        <dbReference type="ARBA" id="ARBA00022692"/>
    </source>
</evidence>
<feature type="transmembrane region" description="Helical" evidence="5">
    <location>
        <begin position="60"/>
        <end position="81"/>
    </location>
</feature>
<name>A0A1M5HK58_9BRAD</name>
<dbReference type="OrthoDB" id="9784658at2"/>
<keyword evidence="3 5" id="KW-1133">Transmembrane helix</keyword>
<feature type="transmembrane region" description="Helical" evidence="5">
    <location>
        <begin position="147"/>
        <end position="169"/>
    </location>
</feature>
<dbReference type="InterPro" id="IPR020846">
    <property type="entry name" value="MFS_dom"/>
</dbReference>
<feature type="transmembrane region" description="Helical" evidence="5">
    <location>
        <begin position="389"/>
        <end position="408"/>
    </location>
</feature>
<evidence type="ECO:0000256" key="3">
    <source>
        <dbReference type="ARBA" id="ARBA00022989"/>
    </source>
</evidence>
<dbReference type="PANTHER" id="PTHR23508">
    <property type="entry name" value="CARBOXYLIC ACID TRANSPORTER PROTEIN HOMOLOG"/>
    <property type="match status" value="1"/>
</dbReference>
<evidence type="ECO:0000256" key="5">
    <source>
        <dbReference type="SAM" id="Phobius"/>
    </source>
</evidence>
<evidence type="ECO:0000313" key="8">
    <source>
        <dbReference type="Proteomes" id="UP000190675"/>
    </source>
</evidence>
<dbReference type="PROSITE" id="PS50850">
    <property type="entry name" value="MFS"/>
    <property type="match status" value="1"/>
</dbReference>
<sequence length="448" mass="48514">MSIAVNAGARLDRLPISSFHYRIFWLVGAGMFFDGYDLYVAGGVLASAVQSKFSTIPQNLQFISLTFVGMTLGALITGFVGDKLGRRFTYQINLLIFGLASLAAAFAQDINQLIACRFVQGLGLGAEIVVGYSTLTEFVPPKTRGRWLSMMVFIVVAGFPVTALLGYLIIPAFGWRPMFVLAGVGSLIVWYLRKNLPESPRWLESQGRDQEAEVLMQAIEKESAGGKPLPPVAVPAPVPLVSASDMLKPPLLQRMIVGSWVLITINTLIFGFVLFLPQFFLRQGLTITNSLAYTLVLSIASLFGCALGAYVSDAFGRRWSIIGASIVTIVAGYIYARFDAASDPAIVLSVGFVLIVAIYVQTAILFGVYTPELFPTEIRLRANGICNTLGRGATVVSPFIVGALMASYKLPGVLWLMIGLVLVQIVVVWAWGVEPRNRGLEEVAVAKA</sequence>
<dbReference type="InterPro" id="IPR005828">
    <property type="entry name" value="MFS_sugar_transport-like"/>
</dbReference>
<feature type="transmembrane region" description="Helical" evidence="5">
    <location>
        <begin position="23"/>
        <end position="48"/>
    </location>
</feature>
<dbReference type="CDD" id="cd17316">
    <property type="entry name" value="MFS_SV2_like"/>
    <property type="match status" value="1"/>
</dbReference>
<dbReference type="PROSITE" id="PS00216">
    <property type="entry name" value="SUGAR_TRANSPORT_1"/>
    <property type="match status" value="1"/>
</dbReference>
<dbReference type="AlphaFoldDB" id="A0A1M5HK58"/>
<dbReference type="GO" id="GO:0005886">
    <property type="term" value="C:plasma membrane"/>
    <property type="evidence" value="ECO:0007669"/>
    <property type="project" value="TreeGrafter"/>
</dbReference>
<comment type="subcellular location">
    <subcellularLocation>
        <location evidence="1">Membrane</location>
        <topology evidence="1">Multi-pass membrane protein</topology>
    </subcellularLocation>
</comment>
<accession>A0A1M5HK58</accession>
<reference evidence="7 8" key="1">
    <citation type="submission" date="2016-11" db="EMBL/GenBank/DDBJ databases">
        <authorList>
            <person name="Jaros S."/>
            <person name="Januszkiewicz K."/>
            <person name="Wedrychowicz H."/>
        </authorList>
    </citation>
    <scope>NUCLEOTIDE SEQUENCE [LARGE SCALE GENOMIC DNA]</scope>
    <source>
        <strain evidence="7 8">GAS242</strain>
    </source>
</reference>
<evidence type="ECO:0000313" key="7">
    <source>
        <dbReference type="EMBL" id="SHG16317.1"/>
    </source>
</evidence>
<protein>
    <submittedName>
        <fullName evidence="7">MFS transporter, putative metabolite:H+ symporter</fullName>
    </submittedName>
</protein>
<dbReference type="GO" id="GO:0046943">
    <property type="term" value="F:carboxylic acid transmembrane transporter activity"/>
    <property type="evidence" value="ECO:0007669"/>
    <property type="project" value="TreeGrafter"/>
</dbReference>
<dbReference type="Pfam" id="PF00083">
    <property type="entry name" value="Sugar_tr"/>
    <property type="match status" value="1"/>
</dbReference>
<feature type="transmembrane region" description="Helical" evidence="5">
    <location>
        <begin position="88"/>
        <end position="106"/>
    </location>
</feature>
<feature type="transmembrane region" description="Helical" evidence="5">
    <location>
        <begin position="256"/>
        <end position="280"/>
    </location>
</feature>
<feature type="transmembrane region" description="Helical" evidence="5">
    <location>
        <begin position="344"/>
        <end position="368"/>
    </location>
</feature>
<feature type="domain" description="Major facilitator superfamily (MFS) profile" evidence="6">
    <location>
        <begin position="23"/>
        <end position="436"/>
    </location>
</feature>
<dbReference type="InterPro" id="IPR005829">
    <property type="entry name" value="Sugar_transporter_CS"/>
</dbReference>
<dbReference type="SUPFAM" id="SSF103473">
    <property type="entry name" value="MFS general substrate transporter"/>
    <property type="match status" value="1"/>
</dbReference>
<feature type="transmembrane region" description="Helical" evidence="5">
    <location>
        <begin position="175"/>
        <end position="192"/>
    </location>
</feature>
<evidence type="ECO:0000256" key="1">
    <source>
        <dbReference type="ARBA" id="ARBA00004141"/>
    </source>
</evidence>
<dbReference type="Gene3D" id="1.20.1250.20">
    <property type="entry name" value="MFS general substrate transporter like domains"/>
    <property type="match status" value="1"/>
</dbReference>
<dbReference type="InterPro" id="IPR036259">
    <property type="entry name" value="MFS_trans_sf"/>
</dbReference>
<dbReference type="EMBL" id="LT670818">
    <property type="protein sequence ID" value="SHG16317.1"/>
    <property type="molecule type" value="Genomic_DNA"/>
</dbReference>
<organism evidence="7 8">
    <name type="scientific">Bradyrhizobium erythrophlei</name>
    <dbReference type="NCBI Taxonomy" id="1437360"/>
    <lineage>
        <taxon>Bacteria</taxon>
        <taxon>Pseudomonadati</taxon>
        <taxon>Pseudomonadota</taxon>
        <taxon>Alphaproteobacteria</taxon>
        <taxon>Hyphomicrobiales</taxon>
        <taxon>Nitrobacteraceae</taxon>
        <taxon>Bradyrhizobium</taxon>
    </lineage>
</organism>
<feature type="transmembrane region" description="Helical" evidence="5">
    <location>
        <begin position="414"/>
        <end position="433"/>
    </location>
</feature>
<evidence type="ECO:0000256" key="4">
    <source>
        <dbReference type="ARBA" id="ARBA00023136"/>
    </source>
</evidence>
<feature type="transmembrane region" description="Helical" evidence="5">
    <location>
        <begin position="292"/>
        <end position="312"/>
    </location>
</feature>
<dbReference type="RefSeq" id="WP_079564873.1">
    <property type="nucleotide sequence ID" value="NZ_LT670818.1"/>
</dbReference>
<gene>
    <name evidence="7" type="ORF">SAMN05444169_0873</name>
</gene>
<dbReference type="PANTHER" id="PTHR23508:SF10">
    <property type="entry name" value="CARBOXYLIC ACID TRANSPORTER PROTEIN HOMOLOG"/>
    <property type="match status" value="1"/>
</dbReference>
<feature type="transmembrane region" description="Helical" evidence="5">
    <location>
        <begin position="118"/>
        <end position="135"/>
    </location>
</feature>
<keyword evidence="4 5" id="KW-0472">Membrane</keyword>
<dbReference type="Proteomes" id="UP000190675">
    <property type="component" value="Chromosome I"/>
</dbReference>
<keyword evidence="2 5" id="KW-0812">Transmembrane</keyword>